<keyword evidence="10 14" id="KW-1133">Transmembrane helix</keyword>
<protein>
    <recommendedName>
        <fullName evidence="14">Acyltransferase</fullName>
        <ecNumber evidence="14">2.3.1.-</ecNumber>
    </recommendedName>
</protein>
<comment type="pathway">
    <text evidence="3">Lipid metabolism.</text>
</comment>
<dbReference type="InterPro" id="IPR007130">
    <property type="entry name" value="DAGAT"/>
</dbReference>
<keyword evidence="13" id="KW-0012">Acyltransferase</keyword>
<keyword evidence="16" id="KW-1185">Reference proteome</keyword>
<name>A0ABQ7JCG7_9APIC</name>
<dbReference type="EC" id="2.3.1.-" evidence="14"/>
<evidence type="ECO:0000256" key="10">
    <source>
        <dbReference type="ARBA" id="ARBA00022989"/>
    </source>
</evidence>
<evidence type="ECO:0000256" key="2">
    <source>
        <dbReference type="ARBA" id="ARBA00004771"/>
    </source>
</evidence>
<keyword evidence="9 14" id="KW-0256">Endoplasmic reticulum</keyword>
<keyword evidence="8" id="KW-0319">Glycerol metabolism</keyword>
<gene>
    <name evidence="15" type="ORF">IE077_001782</name>
</gene>
<dbReference type="EMBL" id="JADAQX010000151">
    <property type="protein sequence ID" value="KAF8821643.1"/>
    <property type="molecule type" value="Genomic_DNA"/>
</dbReference>
<dbReference type="Proteomes" id="UP000823046">
    <property type="component" value="Unassembled WGS sequence"/>
</dbReference>
<evidence type="ECO:0000256" key="14">
    <source>
        <dbReference type="RuleBase" id="RU367023"/>
    </source>
</evidence>
<evidence type="ECO:0000256" key="6">
    <source>
        <dbReference type="ARBA" id="ARBA00022679"/>
    </source>
</evidence>
<reference evidence="15 16" key="1">
    <citation type="journal article" date="2020" name="bioRxiv">
        <title>Metabolic contributions of an alphaproteobacterial endosymbiont in the apicomplexan Cardiosporidium cionae.</title>
        <authorList>
            <person name="Hunter E.S."/>
            <person name="Paight C.J."/>
            <person name="Lane C.E."/>
        </authorList>
    </citation>
    <scope>NUCLEOTIDE SEQUENCE [LARGE SCALE GENOMIC DNA]</scope>
    <source>
        <strain evidence="15">ESH_2018</strain>
    </source>
</reference>
<evidence type="ECO:0000256" key="12">
    <source>
        <dbReference type="ARBA" id="ARBA00023136"/>
    </source>
</evidence>
<feature type="transmembrane region" description="Helical" evidence="14">
    <location>
        <begin position="48"/>
        <end position="76"/>
    </location>
</feature>
<keyword evidence="12 14" id="KW-0472">Membrane</keyword>
<comment type="similarity">
    <text evidence="4 14">Belongs to the diacylglycerol acyltransferase family.</text>
</comment>
<comment type="subcellular location">
    <subcellularLocation>
        <location evidence="1 14">Endoplasmic reticulum membrane</location>
        <topology evidence="1 14">Multi-pass membrane protein</topology>
    </subcellularLocation>
</comment>
<comment type="pathway">
    <text evidence="2">Glycerolipid metabolism; triacylglycerol biosynthesis.</text>
</comment>
<dbReference type="PANTHER" id="PTHR12317:SF0">
    <property type="entry name" value="ACYLTRANSFERASE"/>
    <property type="match status" value="1"/>
</dbReference>
<evidence type="ECO:0000256" key="5">
    <source>
        <dbReference type="ARBA" id="ARBA00022516"/>
    </source>
</evidence>
<dbReference type="Pfam" id="PF03982">
    <property type="entry name" value="DAGAT"/>
    <property type="match status" value="1"/>
</dbReference>
<accession>A0ABQ7JCG7</accession>
<dbReference type="PANTHER" id="PTHR12317">
    <property type="entry name" value="DIACYLGLYCEROL O-ACYLTRANSFERASE"/>
    <property type="match status" value="1"/>
</dbReference>
<sequence length="364" mass="41622">MWLLPSTFLFFSIISIFTYNVVAWILLKTRWDPLDWDSTTRWQENCAAFLFCHLLPACVWLNLACVLCLKHVWWFYLPYCAFCLLSDNEHKGGLPMQWWRNSRFAEYIAGYYSSKIVLHNEANTFSSEKNYLIGYHPHGVAAVGCLTNFALHSRDFKNLFSGIRIRVATLNFNLRIPFLRHVLLFMGCISCNASSIKASLNDLSRGGNSAVVVVVGGAREAHHANNCAKIILSKRTGFFKLGLQTGADLVPVFCFGESMLYRIERPKSMFLLDAVSVFTKKRFGFVIPCFFGRGFFQSRFGWLTHKTPLNLVLGDPIHCPKLADPSDEDIDNVKQEYCRVLEEMFHRHKQVLCNSSGELSLEIL</sequence>
<keyword evidence="5" id="KW-0444">Lipid biosynthesis</keyword>
<keyword evidence="6 14" id="KW-0808">Transferase</keyword>
<evidence type="ECO:0000256" key="7">
    <source>
        <dbReference type="ARBA" id="ARBA00022692"/>
    </source>
</evidence>
<keyword evidence="7 14" id="KW-0812">Transmembrane</keyword>
<evidence type="ECO:0000256" key="3">
    <source>
        <dbReference type="ARBA" id="ARBA00005189"/>
    </source>
</evidence>
<evidence type="ECO:0000256" key="13">
    <source>
        <dbReference type="ARBA" id="ARBA00023315"/>
    </source>
</evidence>
<evidence type="ECO:0000256" key="11">
    <source>
        <dbReference type="ARBA" id="ARBA00023098"/>
    </source>
</evidence>
<evidence type="ECO:0000313" key="15">
    <source>
        <dbReference type="EMBL" id="KAF8821643.1"/>
    </source>
</evidence>
<keyword evidence="11" id="KW-0443">Lipid metabolism</keyword>
<proteinExistence type="inferred from homology"/>
<comment type="caution">
    <text evidence="15">The sequence shown here is derived from an EMBL/GenBank/DDBJ whole genome shotgun (WGS) entry which is preliminary data.</text>
</comment>
<evidence type="ECO:0000256" key="8">
    <source>
        <dbReference type="ARBA" id="ARBA00022798"/>
    </source>
</evidence>
<organism evidence="15 16">
    <name type="scientific">Cardiosporidium cionae</name>
    <dbReference type="NCBI Taxonomy" id="476202"/>
    <lineage>
        <taxon>Eukaryota</taxon>
        <taxon>Sar</taxon>
        <taxon>Alveolata</taxon>
        <taxon>Apicomplexa</taxon>
        <taxon>Aconoidasida</taxon>
        <taxon>Nephromycida</taxon>
        <taxon>Cardiosporidium</taxon>
    </lineage>
</organism>
<evidence type="ECO:0000256" key="9">
    <source>
        <dbReference type="ARBA" id="ARBA00022824"/>
    </source>
</evidence>
<evidence type="ECO:0000313" key="16">
    <source>
        <dbReference type="Proteomes" id="UP000823046"/>
    </source>
</evidence>
<evidence type="ECO:0000256" key="4">
    <source>
        <dbReference type="ARBA" id="ARBA00005420"/>
    </source>
</evidence>
<feature type="transmembrane region" description="Helical" evidence="14">
    <location>
        <begin position="6"/>
        <end position="27"/>
    </location>
</feature>
<evidence type="ECO:0000256" key="1">
    <source>
        <dbReference type="ARBA" id="ARBA00004477"/>
    </source>
</evidence>